<keyword evidence="1" id="KW-0449">Lipoprotein</keyword>
<evidence type="ECO:0000313" key="2">
    <source>
        <dbReference type="Proteomes" id="UP000032427"/>
    </source>
</evidence>
<dbReference type="GeneID" id="28540391"/>
<dbReference type="PATRIC" id="fig|80852.17.peg.835"/>
<dbReference type="OrthoDB" id="5915284at2"/>
<dbReference type="STRING" id="80852.AWOD_I_0822"/>
<dbReference type="AlphaFoldDB" id="A0A090IRI7"/>
<protein>
    <submittedName>
        <fullName evidence="1">Putative lipoprotein</fullName>
    </submittedName>
</protein>
<name>A0A090IRI7_9GAMM</name>
<dbReference type="InterPro" id="IPR021675">
    <property type="entry name" value="DUF3261"/>
</dbReference>
<proteinExistence type="predicted"/>
<gene>
    <name evidence="1" type="ORF">AWOD_I_0822</name>
</gene>
<keyword evidence="2" id="KW-1185">Reference proteome</keyword>
<dbReference type="KEGG" id="awd:AWOD_I_0822"/>
<accession>A0A090IRI7</accession>
<dbReference type="PROSITE" id="PS51257">
    <property type="entry name" value="PROKAR_LIPOPROTEIN"/>
    <property type="match status" value="1"/>
</dbReference>
<dbReference type="Pfam" id="PF11659">
    <property type="entry name" value="DUF3261"/>
    <property type="match status" value="1"/>
</dbReference>
<evidence type="ECO:0000313" key="1">
    <source>
        <dbReference type="EMBL" id="CED70915.1"/>
    </source>
</evidence>
<organism evidence="1 2">
    <name type="scientific">Aliivibrio wodanis</name>
    <dbReference type="NCBI Taxonomy" id="80852"/>
    <lineage>
        <taxon>Bacteria</taxon>
        <taxon>Pseudomonadati</taxon>
        <taxon>Pseudomonadota</taxon>
        <taxon>Gammaproteobacteria</taxon>
        <taxon>Vibrionales</taxon>
        <taxon>Vibrionaceae</taxon>
        <taxon>Aliivibrio</taxon>
    </lineage>
</organism>
<reference evidence="2" key="1">
    <citation type="submission" date="2014-09" db="EMBL/GenBank/DDBJ databases">
        <authorList>
            <person name="Hjerde E."/>
        </authorList>
    </citation>
    <scope>NUCLEOTIDE SEQUENCE [LARGE SCALE GENOMIC DNA]</scope>
    <source>
        <strain evidence="2">06/09/139</strain>
    </source>
</reference>
<dbReference type="HOGENOM" id="CLU_120407_0_0_6"/>
<dbReference type="EMBL" id="LN554846">
    <property type="protein sequence ID" value="CED70915.1"/>
    <property type="molecule type" value="Genomic_DNA"/>
</dbReference>
<dbReference type="Proteomes" id="UP000032427">
    <property type="component" value="Chromosome 1"/>
</dbReference>
<sequence length="209" mass="23191">MKSKPLTLRYFSVFILSFILMGCASKPIKQPNQVEVAQGTFVTLPQPEQYGSDLSLSQLISVEFQGSKQQLPVQLQLTGNDLVLAGFASWGSRLLSLDYDGLTLDTYVMAGLADTLPPPEQVLFNVMITLWPLDAWQSSLDSINWQLSENGNHRILRDESGNIILDARYDSIQDKLSGDITLSSPHLGYIITIKTFSHSQEAQTQKNNG</sequence>